<comment type="caution">
    <text evidence="3">The sequence shown here is derived from an EMBL/GenBank/DDBJ whole genome shotgun (WGS) entry which is preliminary data.</text>
</comment>
<dbReference type="PANTHER" id="PTHR46558">
    <property type="entry name" value="TRACRIPTIONAL REGULATORY PROTEIN-RELATED-RELATED"/>
    <property type="match status" value="1"/>
</dbReference>
<evidence type="ECO:0000313" key="3">
    <source>
        <dbReference type="EMBL" id="TGE37511.1"/>
    </source>
</evidence>
<dbReference type="Gene3D" id="1.10.260.40">
    <property type="entry name" value="lambda repressor-like DNA-binding domains"/>
    <property type="match status" value="1"/>
</dbReference>
<dbReference type="OrthoDB" id="1786861at2"/>
<protein>
    <submittedName>
        <fullName evidence="3">XRE family transcriptional regulator</fullName>
    </submittedName>
</protein>
<dbReference type="AlphaFoldDB" id="A0A4Z0R363"/>
<evidence type="ECO:0000313" key="4">
    <source>
        <dbReference type="Proteomes" id="UP000298460"/>
    </source>
</evidence>
<keyword evidence="4" id="KW-1185">Reference proteome</keyword>
<dbReference type="SMART" id="SM00530">
    <property type="entry name" value="HTH_XRE"/>
    <property type="match status" value="1"/>
</dbReference>
<gene>
    <name evidence="3" type="ORF">E4K67_12215</name>
</gene>
<dbReference type="InterPro" id="IPR001387">
    <property type="entry name" value="Cro/C1-type_HTH"/>
</dbReference>
<evidence type="ECO:0000256" key="1">
    <source>
        <dbReference type="ARBA" id="ARBA00023125"/>
    </source>
</evidence>
<feature type="domain" description="HTH cro/C1-type" evidence="2">
    <location>
        <begin position="7"/>
        <end position="61"/>
    </location>
</feature>
<dbReference type="EMBL" id="SPQQ01000004">
    <property type="protein sequence ID" value="TGE37511.1"/>
    <property type="molecule type" value="Genomic_DNA"/>
</dbReference>
<dbReference type="InterPro" id="IPR010982">
    <property type="entry name" value="Lambda_DNA-bd_dom_sf"/>
</dbReference>
<dbReference type="GO" id="GO:0003677">
    <property type="term" value="F:DNA binding"/>
    <property type="evidence" value="ECO:0007669"/>
    <property type="project" value="UniProtKB-KW"/>
</dbReference>
<name>A0A4Z0R363_9FIRM</name>
<dbReference type="PROSITE" id="PS50943">
    <property type="entry name" value="HTH_CROC1"/>
    <property type="match status" value="1"/>
</dbReference>
<dbReference type="PANTHER" id="PTHR46558:SF11">
    <property type="entry name" value="HTH-TYPE TRANSCRIPTIONAL REGULATOR XRE"/>
    <property type="match status" value="1"/>
</dbReference>
<organism evidence="3 4">
    <name type="scientific">Desulfosporosinus fructosivorans</name>
    <dbReference type="NCBI Taxonomy" id="2018669"/>
    <lineage>
        <taxon>Bacteria</taxon>
        <taxon>Bacillati</taxon>
        <taxon>Bacillota</taxon>
        <taxon>Clostridia</taxon>
        <taxon>Eubacteriales</taxon>
        <taxon>Desulfitobacteriaceae</taxon>
        <taxon>Desulfosporosinus</taxon>
    </lineage>
</organism>
<sequence>MKTGEKIAKARKDINLTQDQLAESLEVTRQTISKWESDLAFPETAKVPKLAEVLKVSCDYLLRDDKSVTVEVSMQSSNGYDLDWTKLYPILSEYQSTVDCKQYHRIFSKMIKEMMTTYNYTLADTVLVLKDLLYKGFLDMQKEEE</sequence>
<keyword evidence="1" id="KW-0238">DNA-binding</keyword>
<reference evidence="3 4" key="1">
    <citation type="submission" date="2019-03" db="EMBL/GenBank/DDBJ databases">
        <title>Draft Genome Sequence of Desulfosporosinus fructosivorans Strain 63.6F, Isolated from Marine Sediment in the Baltic Sea.</title>
        <authorList>
            <person name="Hausmann B."/>
            <person name="Vandieken V."/>
            <person name="Pjevac P."/>
            <person name="Schreck K."/>
            <person name="Herbold C.W."/>
            <person name="Loy A."/>
        </authorList>
    </citation>
    <scope>NUCLEOTIDE SEQUENCE [LARGE SCALE GENOMIC DNA]</scope>
    <source>
        <strain evidence="3 4">63.6F</strain>
    </source>
</reference>
<proteinExistence type="predicted"/>
<dbReference type="CDD" id="cd00093">
    <property type="entry name" value="HTH_XRE"/>
    <property type="match status" value="1"/>
</dbReference>
<dbReference type="RefSeq" id="WP_135547095.1">
    <property type="nucleotide sequence ID" value="NZ_SPQQ01000004.1"/>
</dbReference>
<dbReference type="SUPFAM" id="SSF47413">
    <property type="entry name" value="lambda repressor-like DNA-binding domains"/>
    <property type="match status" value="1"/>
</dbReference>
<dbReference type="Proteomes" id="UP000298460">
    <property type="component" value="Unassembled WGS sequence"/>
</dbReference>
<accession>A0A4Z0R363</accession>
<evidence type="ECO:0000259" key="2">
    <source>
        <dbReference type="PROSITE" id="PS50943"/>
    </source>
</evidence>
<dbReference type="Pfam" id="PF12844">
    <property type="entry name" value="HTH_19"/>
    <property type="match status" value="1"/>
</dbReference>